<dbReference type="RefSeq" id="WP_075844901.1">
    <property type="nucleotide sequence ID" value="NZ_CP015961.1"/>
</dbReference>
<sequence>MRSKTSTVMKMGVVALIVPLASACGGNDEERLAAPPDAVMPQSANFAEPHSVPVGNGSLSLFVQPLRLETNSGGSEPQEVLIADVGASAEFGQPYLDPEQFHAYASDGMEFERLEDPESFLGNPLERTDITEPGETVEGSVGFIVPPGSRIGRLDFSTPESTLSYTVVLQPVNPASATAEATDDSASG</sequence>
<accession>A0A173LP30</accession>
<evidence type="ECO:0000313" key="2">
    <source>
        <dbReference type="EMBL" id="ANI92310.1"/>
    </source>
</evidence>
<dbReference type="AlphaFoldDB" id="A0A173LP30"/>
<dbReference type="PROSITE" id="PS51257">
    <property type="entry name" value="PROKAR_LIPOPROTEIN"/>
    <property type="match status" value="1"/>
</dbReference>
<organism evidence="2 3">
    <name type="scientific">Dietzia timorensis</name>
    <dbReference type="NCBI Taxonomy" id="499555"/>
    <lineage>
        <taxon>Bacteria</taxon>
        <taxon>Bacillati</taxon>
        <taxon>Actinomycetota</taxon>
        <taxon>Actinomycetes</taxon>
        <taxon>Mycobacteriales</taxon>
        <taxon>Dietziaceae</taxon>
        <taxon>Dietzia</taxon>
    </lineage>
</organism>
<evidence type="ECO:0000256" key="1">
    <source>
        <dbReference type="SAM" id="SignalP"/>
    </source>
</evidence>
<keyword evidence="1" id="KW-0732">Signal</keyword>
<keyword evidence="3" id="KW-1185">Reference proteome</keyword>
<reference evidence="2 3" key="1">
    <citation type="submission" date="2016-06" db="EMBL/GenBank/DDBJ databases">
        <title>Complete genome sequence of a saline-alkali tolerant type strain Dietzia timorensis ID05-A0528T.</title>
        <authorList>
            <person name="Wu X."/>
        </authorList>
    </citation>
    <scope>NUCLEOTIDE SEQUENCE [LARGE SCALE GENOMIC DNA]</scope>
    <source>
        <strain evidence="2 3">ID05-A0528</strain>
    </source>
</reference>
<gene>
    <name evidence="2" type="ORF">BJL86_1533</name>
</gene>
<feature type="chain" id="PRO_5008008801" description="DUF4352 domain-containing protein" evidence="1">
    <location>
        <begin position="24"/>
        <end position="188"/>
    </location>
</feature>
<evidence type="ECO:0008006" key="4">
    <source>
        <dbReference type="Google" id="ProtNLM"/>
    </source>
</evidence>
<dbReference type="EMBL" id="CP015961">
    <property type="protein sequence ID" value="ANI92310.1"/>
    <property type="molecule type" value="Genomic_DNA"/>
</dbReference>
<name>A0A173LP30_9ACTN</name>
<feature type="signal peptide" evidence="1">
    <location>
        <begin position="1"/>
        <end position="23"/>
    </location>
</feature>
<evidence type="ECO:0000313" key="3">
    <source>
        <dbReference type="Proteomes" id="UP000186104"/>
    </source>
</evidence>
<proteinExistence type="predicted"/>
<dbReference type="OrthoDB" id="4773731at2"/>
<dbReference type="KEGG" id="dtm:BJL86_1533"/>
<dbReference type="Proteomes" id="UP000186104">
    <property type="component" value="Chromosome"/>
</dbReference>
<protein>
    <recommendedName>
        <fullName evidence="4">DUF4352 domain-containing protein</fullName>
    </recommendedName>
</protein>